<organism evidence="2 3">
    <name type="scientific">Blattamonas nauphoetae</name>
    <dbReference type="NCBI Taxonomy" id="2049346"/>
    <lineage>
        <taxon>Eukaryota</taxon>
        <taxon>Metamonada</taxon>
        <taxon>Preaxostyla</taxon>
        <taxon>Oxymonadida</taxon>
        <taxon>Blattamonas</taxon>
    </lineage>
</organism>
<evidence type="ECO:0000313" key="2">
    <source>
        <dbReference type="EMBL" id="KAK2949819.1"/>
    </source>
</evidence>
<sequence>MDFRQRARSTDKDRIVSLEDSLSIAQDEIRRLNDLVAQLRDVLGSVQTTTFAHASFVFTDPSHFLVDNGIITCTDAARGPLGRSLWSSLFLDSIFETGVISVEITILFLDNNYDGDLMFGLMDSNNHLLEICETFGGDAKTSTHL</sequence>
<accession>A0ABQ9XDP6</accession>
<keyword evidence="3" id="KW-1185">Reference proteome</keyword>
<protein>
    <submittedName>
        <fullName evidence="2">Uncharacterized protein</fullName>
    </submittedName>
</protein>
<dbReference type="Proteomes" id="UP001281761">
    <property type="component" value="Unassembled WGS sequence"/>
</dbReference>
<dbReference type="EMBL" id="JARBJD010000148">
    <property type="protein sequence ID" value="KAK2949819.1"/>
    <property type="molecule type" value="Genomic_DNA"/>
</dbReference>
<comment type="caution">
    <text evidence="2">The sequence shown here is derived from an EMBL/GenBank/DDBJ whole genome shotgun (WGS) entry which is preliminary data.</text>
</comment>
<evidence type="ECO:0000313" key="3">
    <source>
        <dbReference type="Proteomes" id="UP001281761"/>
    </source>
</evidence>
<feature type="coiled-coil region" evidence="1">
    <location>
        <begin position="15"/>
        <end position="42"/>
    </location>
</feature>
<keyword evidence="1" id="KW-0175">Coiled coil</keyword>
<reference evidence="2 3" key="1">
    <citation type="journal article" date="2022" name="bioRxiv">
        <title>Genomics of Preaxostyla Flagellates Illuminates Evolutionary Transitions and the Path Towards Mitochondrial Loss.</title>
        <authorList>
            <person name="Novak L.V.F."/>
            <person name="Treitli S.C."/>
            <person name="Pyrih J."/>
            <person name="Halakuc P."/>
            <person name="Pipaliya S.V."/>
            <person name="Vacek V."/>
            <person name="Brzon O."/>
            <person name="Soukal P."/>
            <person name="Eme L."/>
            <person name="Dacks J.B."/>
            <person name="Karnkowska A."/>
            <person name="Elias M."/>
            <person name="Hampl V."/>
        </authorList>
    </citation>
    <scope>NUCLEOTIDE SEQUENCE [LARGE SCALE GENOMIC DNA]</scope>
    <source>
        <strain evidence="2">NAU3</strain>
        <tissue evidence="2">Gut</tissue>
    </source>
</reference>
<proteinExistence type="predicted"/>
<evidence type="ECO:0000256" key="1">
    <source>
        <dbReference type="SAM" id="Coils"/>
    </source>
</evidence>
<name>A0ABQ9XDP6_9EUKA</name>
<gene>
    <name evidence="2" type="ORF">BLNAU_15214</name>
</gene>